<dbReference type="AlphaFoldDB" id="A0A1T5E811"/>
<dbReference type="NCBIfam" id="TIGR02937">
    <property type="entry name" value="sigma70-ECF"/>
    <property type="match status" value="1"/>
</dbReference>
<dbReference type="NCBIfam" id="TIGR02985">
    <property type="entry name" value="Sig70_bacteroi1"/>
    <property type="match status" value="1"/>
</dbReference>
<reference evidence="8" key="1">
    <citation type="submission" date="2017-02" db="EMBL/GenBank/DDBJ databases">
        <authorList>
            <person name="Varghese N."/>
            <person name="Submissions S."/>
        </authorList>
    </citation>
    <scope>NUCLEOTIDE SEQUENCE [LARGE SCALE GENOMIC DNA]</scope>
    <source>
        <strain evidence="8">DSM 24967</strain>
    </source>
</reference>
<protein>
    <submittedName>
        <fullName evidence="7">RNA polymerase sigma-70 factor, ECF subfamily</fullName>
    </submittedName>
</protein>
<feature type="domain" description="RNA polymerase sigma-70 region 2" evidence="5">
    <location>
        <begin position="23"/>
        <end position="87"/>
    </location>
</feature>
<gene>
    <name evidence="7" type="ORF">SAMN05660349_02830</name>
</gene>
<accession>A0A1T5E811</accession>
<evidence type="ECO:0000313" key="8">
    <source>
        <dbReference type="Proteomes" id="UP000190852"/>
    </source>
</evidence>
<dbReference type="InterPro" id="IPR014327">
    <property type="entry name" value="RNA_pol_sigma70_bacteroid"/>
</dbReference>
<dbReference type="Gene3D" id="1.10.10.10">
    <property type="entry name" value="Winged helix-like DNA-binding domain superfamily/Winged helix DNA-binding domain"/>
    <property type="match status" value="1"/>
</dbReference>
<keyword evidence="4" id="KW-0804">Transcription</keyword>
<dbReference type="InterPro" id="IPR014284">
    <property type="entry name" value="RNA_pol_sigma-70_dom"/>
</dbReference>
<evidence type="ECO:0000256" key="3">
    <source>
        <dbReference type="ARBA" id="ARBA00023082"/>
    </source>
</evidence>
<evidence type="ECO:0000256" key="1">
    <source>
        <dbReference type="ARBA" id="ARBA00010641"/>
    </source>
</evidence>
<dbReference type="InterPro" id="IPR013249">
    <property type="entry name" value="RNA_pol_sigma70_r4_t2"/>
</dbReference>
<dbReference type="Proteomes" id="UP000190852">
    <property type="component" value="Unassembled WGS sequence"/>
</dbReference>
<dbReference type="CDD" id="cd06171">
    <property type="entry name" value="Sigma70_r4"/>
    <property type="match status" value="1"/>
</dbReference>
<dbReference type="SUPFAM" id="SSF88659">
    <property type="entry name" value="Sigma3 and sigma4 domains of RNA polymerase sigma factors"/>
    <property type="match status" value="1"/>
</dbReference>
<organism evidence="7 8">
    <name type="scientific">Parabacteroides chartae</name>
    <dbReference type="NCBI Taxonomy" id="1037355"/>
    <lineage>
        <taxon>Bacteria</taxon>
        <taxon>Pseudomonadati</taxon>
        <taxon>Bacteroidota</taxon>
        <taxon>Bacteroidia</taxon>
        <taxon>Bacteroidales</taxon>
        <taxon>Tannerellaceae</taxon>
        <taxon>Parabacteroides</taxon>
    </lineage>
</organism>
<dbReference type="Gene3D" id="1.10.1740.10">
    <property type="match status" value="1"/>
</dbReference>
<sequence>MQVVNEKIIHQINKGDSRAFEELYNAYYVYLCAVATKFVYVPEIAQEVVNDVFLRVWENRSTLVYPCSSYLIRAVQNRCLNHLKKRQLEEVSLSDVEDNLIEFQKQQITQDEHPLSFLENKEFEETVNRAIQKLPEKCREIFEQYLYLNLSYDEIASLNKITPSTVRGQVRIALAKLKEQLRHFTLSFFSFVY</sequence>
<dbReference type="PANTHER" id="PTHR43133">
    <property type="entry name" value="RNA POLYMERASE ECF-TYPE SIGMA FACTO"/>
    <property type="match status" value="1"/>
</dbReference>
<dbReference type="InterPro" id="IPR013325">
    <property type="entry name" value="RNA_pol_sigma_r2"/>
</dbReference>
<evidence type="ECO:0000259" key="6">
    <source>
        <dbReference type="Pfam" id="PF08281"/>
    </source>
</evidence>
<keyword evidence="2" id="KW-0805">Transcription regulation</keyword>
<evidence type="ECO:0000256" key="4">
    <source>
        <dbReference type="ARBA" id="ARBA00023163"/>
    </source>
</evidence>
<dbReference type="PANTHER" id="PTHR43133:SF46">
    <property type="entry name" value="RNA POLYMERASE SIGMA-70 FACTOR ECF SUBFAMILY"/>
    <property type="match status" value="1"/>
</dbReference>
<evidence type="ECO:0000259" key="5">
    <source>
        <dbReference type="Pfam" id="PF04542"/>
    </source>
</evidence>
<dbReference type="Pfam" id="PF08281">
    <property type="entry name" value="Sigma70_r4_2"/>
    <property type="match status" value="1"/>
</dbReference>
<dbReference type="InterPro" id="IPR036388">
    <property type="entry name" value="WH-like_DNA-bd_sf"/>
</dbReference>
<dbReference type="GO" id="GO:0003677">
    <property type="term" value="F:DNA binding"/>
    <property type="evidence" value="ECO:0007669"/>
    <property type="project" value="InterPro"/>
</dbReference>
<dbReference type="InterPro" id="IPR039425">
    <property type="entry name" value="RNA_pol_sigma-70-like"/>
</dbReference>
<dbReference type="EMBL" id="FUYQ01000024">
    <property type="protein sequence ID" value="SKB80158.1"/>
    <property type="molecule type" value="Genomic_DNA"/>
</dbReference>
<dbReference type="InterPro" id="IPR007627">
    <property type="entry name" value="RNA_pol_sigma70_r2"/>
</dbReference>
<dbReference type="Pfam" id="PF04542">
    <property type="entry name" value="Sigma70_r2"/>
    <property type="match status" value="1"/>
</dbReference>
<dbReference type="InterPro" id="IPR013324">
    <property type="entry name" value="RNA_pol_sigma_r3/r4-like"/>
</dbReference>
<dbReference type="GO" id="GO:0006352">
    <property type="term" value="P:DNA-templated transcription initiation"/>
    <property type="evidence" value="ECO:0007669"/>
    <property type="project" value="InterPro"/>
</dbReference>
<keyword evidence="3" id="KW-0731">Sigma factor</keyword>
<name>A0A1T5E811_9BACT</name>
<dbReference type="RefSeq" id="WP_079684246.1">
    <property type="nucleotide sequence ID" value="NZ_FUYQ01000024.1"/>
</dbReference>
<comment type="similarity">
    <text evidence="1">Belongs to the sigma-70 factor family. ECF subfamily.</text>
</comment>
<keyword evidence="8" id="KW-1185">Reference proteome</keyword>
<dbReference type="GO" id="GO:0016987">
    <property type="term" value="F:sigma factor activity"/>
    <property type="evidence" value="ECO:0007669"/>
    <property type="project" value="UniProtKB-KW"/>
</dbReference>
<dbReference type="SUPFAM" id="SSF88946">
    <property type="entry name" value="Sigma2 domain of RNA polymerase sigma factors"/>
    <property type="match status" value="1"/>
</dbReference>
<evidence type="ECO:0000256" key="2">
    <source>
        <dbReference type="ARBA" id="ARBA00023015"/>
    </source>
</evidence>
<proteinExistence type="inferred from homology"/>
<evidence type="ECO:0000313" key="7">
    <source>
        <dbReference type="EMBL" id="SKB80158.1"/>
    </source>
</evidence>
<feature type="domain" description="RNA polymerase sigma factor 70 region 4 type 2" evidence="6">
    <location>
        <begin position="127"/>
        <end position="177"/>
    </location>
</feature>